<dbReference type="PANTHER" id="PTHR43881:SF5">
    <property type="entry name" value="GAMMA-GLUTAMYLTRANSPEPTIDASE"/>
    <property type="match status" value="1"/>
</dbReference>
<dbReference type="InterPro" id="IPR043137">
    <property type="entry name" value="GGT_ssub_C"/>
</dbReference>
<comment type="catalytic activity">
    <reaction evidence="1 6">
        <text>an S-substituted glutathione + H2O = an S-substituted L-cysteinylglycine + L-glutamate</text>
        <dbReference type="Rhea" id="RHEA:59468"/>
        <dbReference type="ChEBI" id="CHEBI:15377"/>
        <dbReference type="ChEBI" id="CHEBI:29985"/>
        <dbReference type="ChEBI" id="CHEBI:90779"/>
        <dbReference type="ChEBI" id="CHEBI:143103"/>
        <dbReference type="EC" id="3.4.19.13"/>
    </reaction>
</comment>
<dbReference type="Proteomes" id="UP000677234">
    <property type="component" value="Chromosome"/>
</dbReference>
<protein>
    <recommendedName>
        <fullName evidence="6">Glutathione hydrolase proenzyme</fullName>
        <ecNumber evidence="6">2.3.2.2</ecNumber>
        <ecNumber evidence="6">3.4.19.13</ecNumber>
    </recommendedName>
    <component>
        <recommendedName>
            <fullName evidence="6">Glutathione hydrolase large chain</fullName>
        </recommendedName>
    </component>
    <component>
        <recommendedName>
            <fullName evidence="6">Glutathione hydrolase small chain</fullName>
        </recommendedName>
    </component>
</protein>
<keyword evidence="6" id="KW-0317">Glutathione biosynthesis</keyword>
<dbReference type="PANTHER" id="PTHR43881">
    <property type="entry name" value="GAMMA-GLUTAMYLTRANSPEPTIDASE (AFU_ORTHOLOGUE AFUA_4G13580)"/>
    <property type="match status" value="1"/>
</dbReference>
<dbReference type="Pfam" id="PF01019">
    <property type="entry name" value="G_glu_transpept"/>
    <property type="match status" value="1"/>
</dbReference>
<dbReference type="GO" id="GO:0006751">
    <property type="term" value="P:glutathione catabolic process"/>
    <property type="evidence" value="ECO:0007669"/>
    <property type="project" value="UniProtKB-UniRule"/>
</dbReference>
<comment type="PTM">
    <text evidence="6">Cleaved by autocatalysis into a large and a small subunit.</text>
</comment>
<keyword evidence="6" id="KW-0865">Zymogen</keyword>
<dbReference type="NCBIfam" id="TIGR00066">
    <property type="entry name" value="g_glut_trans"/>
    <property type="match status" value="1"/>
</dbReference>
<evidence type="ECO:0000313" key="10">
    <source>
        <dbReference type="Proteomes" id="UP000595847"/>
    </source>
</evidence>
<keyword evidence="11" id="KW-1185">Reference proteome</keyword>
<evidence type="ECO:0000256" key="5">
    <source>
        <dbReference type="PIRSR" id="PIRSR600101-2"/>
    </source>
</evidence>
<name>A0A7T5EKJ3_9BACL</name>
<dbReference type="SUPFAM" id="SSF56235">
    <property type="entry name" value="N-terminal nucleophile aminohydrolases (Ntn hydrolases)"/>
    <property type="match status" value="1"/>
</dbReference>
<feature type="chain" id="PRO_5032266905" description="Glutathione hydrolase proenzyme" evidence="7">
    <location>
        <begin position="30"/>
        <end position="576"/>
    </location>
</feature>
<keyword evidence="7" id="KW-0732">Signal</keyword>
<feature type="active site" description="Nucleophile" evidence="4">
    <location>
        <position position="388"/>
    </location>
</feature>
<dbReference type="UniPathway" id="UPA00204"/>
<evidence type="ECO:0000256" key="4">
    <source>
        <dbReference type="PIRSR" id="PIRSR600101-1"/>
    </source>
</evidence>
<dbReference type="GO" id="GO:0006750">
    <property type="term" value="P:glutathione biosynthetic process"/>
    <property type="evidence" value="ECO:0007669"/>
    <property type="project" value="UniProtKB-KW"/>
</dbReference>
<dbReference type="GO" id="GO:0036374">
    <property type="term" value="F:glutathione hydrolase activity"/>
    <property type="evidence" value="ECO:0007669"/>
    <property type="project" value="UniProtKB-UniRule"/>
</dbReference>
<accession>A0A7T5EKJ3</accession>
<dbReference type="GO" id="GO:0103068">
    <property type="term" value="F:leukotriene C4 gamma-glutamyl transferase activity"/>
    <property type="evidence" value="ECO:0007669"/>
    <property type="project" value="UniProtKB-EC"/>
</dbReference>
<evidence type="ECO:0000256" key="7">
    <source>
        <dbReference type="SAM" id="SignalP"/>
    </source>
</evidence>
<evidence type="ECO:0000313" key="9">
    <source>
        <dbReference type="EMBL" id="QUO41385.1"/>
    </source>
</evidence>
<reference evidence="9" key="2">
    <citation type="submission" date="2021-04" db="EMBL/GenBank/DDBJ databases">
        <title>Brevibacillus composti FJAT-54423, complete genome.</title>
        <authorList>
            <person name="Tang R."/>
        </authorList>
    </citation>
    <scope>NUCLEOTIDE SEQUENCE</scope>
    <source>
        <strain evidence="9">FJAT-54424</strain>
    </source>
</reference>
<comment type="catalytic activity">
    <reaction evidence="2 6">
        <text>glutathione + H2O = L-cysteinylglycine + L-glutamate</text>
        <dbReference type="Rhea" id="RHEA:28807"/>
        <dbReference type="ChEBI" id="CHEBI:15377"/>
        <dbReference type="ChEBI" id="CHEBI:29985"/>
        <dbReference type="ChEBI" id="CHEBI:57925"/>
        <dbReference type="ChEBI" id="CHEBI:61694"/>
        <dbReference type="EC" id="3.4.19.13"/>
    </reaction>
</comment>
<feature type="signal peptide" evidence="7">
    <location>
        <begin position="1"/>
        <end position="29"/>
    </location>
</feature>
<dbReference type="EC" id="3.4.19.13" evidence="6"/>
<dbReference type="InterPro" id="IPR043138">
    <property type="entry name" value="GGT_lsub"/>
</dbReference>
<evidence type="ECO:0000256" key="1">
    <source>
        <dbReference type="ARBA" id="ARBA00001049"/>
    </source>
</evidence>
<evidence type="ECO:0000256" key="2">
    <source>
        <dbReference type="ARBA" id="ARBA00001089"/>
    </source>
</evidence>
<keyword evidence="6 8" id="KW-0808">Transferase</keyword>
<keyword evidence="6" id="KW-0378">Hydrolase</keyword>
<sequence>MKKSFWRKASALALTAVIGLSSFSSVTEAANRPTTMAPNAMVTTPHYLATAAALKTLEDGGNAVDAAITAASTLAVVYPHYTAIGGDNFWLIYNAKTKEVRALNGSGRAGEKATIEYYKEKGYEKIPSRGYESANTVPGVVSGWWEAYHYAQKELAGDSKLKWERLLDPAIGYAENGYPVSPNQVYWTKYATDPTDNDLKNLQRFEEFRKTFLKENGEPYQAGEVLKQKDLANTLKVIAKKGADGFYKGEIAQKIVKDMEANGGLLTLKDFETHTSTWADPISVEYRGFQAYNVPPNSQGMASLSILNILNNIDLRSLGEGTPDYYHVIVEATKQAFADRDKWLTDPEFVDIPVDKLLSKEHGKELAARIDMKQAAKTVEPLDPKGDTTWLAVVDKYGNAVSMIQSHYFDWGSGIVAKDTGVLLQNRGSYFSLDPNHINHLEPGKRTFHTINPAMMLKDNKPYLLYGTQGGEGQPQTQAALATRIIDFGFSVQDAIEAPRWLHGRNWGSSSNNLKVESRIPQDVLDELIKRGHPVEKLEAAYTDAMGQSGAILIDPVTNIKFGGADPRGEGAAMGY</sequence>
<dbReference type="Gene3D" id="1.10.246.130">
    <property type="match status" value="1"/>
</dbReference>
<evidence type="ECO:0000313" key="11">
    <source>
        <dbReference type="Proteomes" id="UP000677234"/>
    </source>
</evidence>
<dbReference type="InterPro" id="IPR000101">
    <property type="entry name" value="GGT_peptidase"/>
</dbReference>
<comment type="subunit">
    <text evidence="6">This enzyme consists of two polypeptide chains, which are synthesized in precursor form from a single polypeptide.</text>
</comment>
<dbReference type="EMBL" id="CP073708">
    <property type="protein sequence ID" value="QUO41385.1"/>
    <property type="molecule type" value="Genomic_DNA"/>
</dbReference>
<dbReference type="Proteomes" id="UP000595847">
    <property type="component" value="Chromosome"/>
</dbReference>
<comment type="catalytic activity">
    <reaction evidence="3 6">
        <text>an N-terminal (5-L-glutamyl)-[peptide] + an alpha-amino acid = 5-L-glutamyl amino acid + an N-terminal L-alpha-aminoacyl-[peptide]</text>
        <dbReference type="Rhea" id="RHEA:23904"/>
        <dbReference type="Rhea" id="RHEA-COMP:9780"/>
        <dbReference type="Rhea" id="RHEA-COMP:9795"/>
        <dbReference type="ChEBI" id="CHEBI:77644"/>
        <dbReference type="ChEBI" id="CHEBI:78597"/>
        <dbReference type="ChEBI" id="CHEBI:78599"/>
        <dbReference type="ChEBI" id="CHEBI:78608"/>
        <dbReference type="EC" id="2.3.2.2"/>
    </reaction>
</comment>
<feature type="binding site" evidence="5">
    <location>
        <position position="471"/>
    </location>
    <ligand>
        <name>L-glutamate</name>
        <dbReference type="ChEBI" id="CHEBI:29985"/>
    </ligand>
</feature>
<dbReference type="EMBL" id="CP066308">
    <property type="protein sequence ID" value="QQE74303.1"/>
    <property type="molecule type" value="Genomic_DNA"/>
</dbReference>
<dbReference type="PRINTS" id="PR01210">
    <property type="entry name" value="GGTRANSPTASE"/>
</dbReference>
<keyword evidence="6 8" id="KW-0012">Acyltransferase</keyword>
<comment type="pathway">
    <text evidence="6">Sulfur metabolism; glutathione metabolism.</text>
</comment>
<organism evidence="8 10">
    <name type="scientific">Brevibacillus composti</name>
    <dbReference type="NCBI Taxonomy" id="2796470"/>
    <lineage>
        <taxon>Bacteria</taxon>
        <taxon>Bacillati</taxon>
        <taxon>Bacillota</taxon>
        <taxon>Bacilli</taxon>
        <taxon>Bacillales</taxon>
        <taxon>Paenibacillaceae</taxon>
        <taxon>Brevibacillus</taxon>
    </lineage>
</organism>
<dbReference type="InterPro" id="IPR052896">
    <property type="entry name" value="GGT-like_enzyme"/>
</dbReference>
<reference evidence="8 10" key="1">
    <citation type="submission" date="2020-12" db="EMBL/GenBank/DDBJ databases">
        <title>strain FJAT-54423T represents a novel species of the genus Brevibacillus.</title>
        <authorList>
            <person name="Tang R."/>
        </authorList>
    </citation>
    <scope>NUCLEOTIDE SEQUENCE [LARGE SCALE GENOMIC DNA]</scope>
    <source>
        <strain evidence="8 10">FJAT-54423</strain>
    </source>
</reference>
<dbReference type="RefSeq" id="WP_198827884.1">
    <property type="nucleotide sequence ID" value="NZ_CP066308.1"/>
</dbReference>
<dbReference type="KEGG" id="bcop:JD108_21170"/>
<evidence type="ECO:0000256" key="6">
    <source>
        <dbReference type="RuleBase" id="RU368036"/>
    </source>
</evidence>
<evidence type="ECO:0000313" key="8">
    <source>
        <dbReference type="EMBL" id="QQE74303.1"/>
    </source>
</evidence>
<dbReference type="InterPro" id="IPR029055">
    <property type="entry name" value="Ntn_hydrolases_N"/>
</dbReference>
<proteinExistence type="inferred from homology"/>
<gene>
    <name evidence="8" type="primary">ggt</name>
    <name evidence="8" type="ORF">JD108_21170</name>
    <name evidence="9" type="ORF">KDJ56_21105</name>
</gene>
<evidence type="ECO:0000256" key="3">
    <source>
        <dbReference type="ARBA" id="ARBA00047417"/>
    </source>
</evidence>
<dbReference type="EC" id="2.3.2.2" evidence="6"/>
<dbReference type="Gene3D" id="3.60.20.40">
    <property type="match status" value="1"/>
</dbReference>
<comment type="similarity">
    <text evidence="6">Belongs to the gamma-glutamyltransferase family.</text>
</comment>
<dbReference type="AlphaFoldDB" id="A0A7T5EKJ3"/>